<sequence>MSTMYMSTIYMSTIYMSTIYMSTMCMSMGHLCSGKNSKNPTDSIPLLQCTGFIQFS</sequence>
<dbReference type="EMBL" id="FSSB01000001">
    <property type="protein sequence ID" value="SIO92438.1"/>
    <property type="molecule type" value="Genomic_DNA"/>
</dbReference>
<keyword evidence="1" id="KW-0812">Transmembrane</keyword>
<feature type="transmembrane region" description="Helical" evidence="1">
    <location>
        <begin position="12"/>
        <end position="31"/>
    </location>
</feature>
<protein>
    <submittedName>
        <fullName evidence="2">Uncharacterized protein</fullName>
    </submittedName>
</protein>
<keyword evidence="1" id="KW-1133">Transmembrane helix</keyword>
<evidence type="ECO:0000313" key="2">
    <source>
        <dbReference type="EMBL" id="SIO92438.1"/>
    </source>
</evidence>
<evidence type="ECO:0000256" key="1">
    <source>
        <dbReference type="SAM" id="Phobius"/>
    </source>
</evidence>
<gene>
    <name evidence="2" type="ORF">VSP9026_00047</name>
</gene>
<proteinExistence type="predicted"/>
<dbReference type="Proteomes" id="UP000184774">
    <property type="component" value="Unassembled WGS sequence"/>
</dbReference>
<reference evidence="2 3" key="1">
    <citation type="submission" date="2016-12" db="EMBL/GenBank/DDBJ databases">
        <authorList>
            <person name="Song W.-J."/>
            <person name="Kurnit D.M."/>
        </authorList>
    </citation>
    <scope>NUCLEOTIDE SEQUENCE [LARGE SCALE GENOMIC DNA]</scope>
    <source>
        <strain evidence="2 3">CECT 9026</strain>
    </source>
</reference>
<keyword evidence="1" id="KW-0472">Membrane</keyword>
<organism evidence="2 3">
    <name type="scientific">Vibrio spartinae</name>
    <dbReference type="NCBI Taxonomy" id="1918945"/>
    <lineage>
        <taxon>Bacteria</taxon>
        <taxon>Pseudomonadati</taxon>
        <taxon>Pseudomonadota</taxon>
        <taxon>Gammaproteobacteria</taxon>
        <taxon>Vibrionales</taxon>
        <taxon>Vibrionaceae</taxon>
        <taxon>Vibrio</taxon>
    </lineage>
</organism>
<evidence type="ECO:0000313" key="3">
    <source>
        <dbReference type="Proteomes" id="UP000184774"/>
    </source>
</evidence>
<accession>A0A1N6LZ26</accession>
<name>A0A1N6LZ26_9VIBR</name>
<dbReference type="AlphaFoldDB" id="A0A1N6LZ26"/>